<dbReference type="InterPro" id="IPR036852">
    <property type="entry name" value="Peptidase_S8/S53_dom_sf"/>
</dbReference>
<evidence type="ECO:0000313" key="8">
    <source>
        <dbReference type="Proteomes" id="UP001085076"/>
    </source>
</evidence>
<gene>
    <name evidence="7" type="ORF">J5N97_001750</name>
</gene>
<dbReference type="CDD" id="cd02120">
    <property type="entry name" value="PA_subtilisin_like"/>
    <property type="match status" value="1"/>
</dbReference>
<evidence type="ECO:0000259" key="5">
    <source>
        <dbReference type="Pfam" id="PF02225"/>
    </source>
</evidence>
<dbReference type="GO" id="GO:0004252">
    <property type="term" value="F:serine-type endopeptidase activity"/>
    <property type="evidence" value="ECO:0007669"/>
    <property type="project" value="InterPro"/>
</dbReference>
<feature type="domain" description="Inhibitor I9" evidence="6">
    <location>
        <begin position="40"/>
        <end position="114"/>
    </location>
</feature>
<comment type="similarity">
    <text evidence="1">Belongs to the peptidase S8 family.</text>
</comment>
<name>A0A9D5H207_9LILI</name>
<dbReference type="SUPFAM" id="SSF52743">
    <property type="entry name" value="Subtilisin-like"/>
    <property type="match status" value="1"/>
</dbReference>
<dbReference type="AlphaFoldDB" id="A0A9D5H207"/>
<feature type="signal peptide" evidence="3">
    <location>
        <begin position="1"/>
        <end position="19"/>
    </location>
</feature>
<feature type="domain" description="Peptidase S8/S53" evidence="4">
    <location>
        <begin position="133"/>
        <end position="462"/>
    </location>
</feature>
<sequence length="541" mass="58226">MMEYIPIFLFFYLLNPVSSLKSGYQVPSILELDKDNKIQTYIVHLAQPEGTGFLGDEELEKWHESFLPNSTLDSSEPRLVYSYSEVMTGFAARLTAHEVEAMQHMDSFLHAKPDIEHEQETTYTPQFLGLGQANGTWEKYSNMAFEQAIQDGVHIINLSISGFPTAEFYNDAVALSSYPAIEKGISVSVSARNMGSSSSLGHSAPWLMVVGSTSTDRRLAATVKLGNSKEFVGETAYQPSWFNSSVLLPLAFPGINNTIETLYCKNGSMNNIDVKGKIVLCWSAGNVVFQGRVVKEAGGAAMILVGQGGNTPQVRHVLPVSYVKYADGNNIMHYYRSSLSARSIPKATIVFQGQVPGLRPAPGIDTTSSRGPSLTNGGILKLDVVAAGKDILGAWPYRSGPSDNFFRLASGTSMAASHVAGIMALIKKKHPTWSPATIQSAIITTTKDMDLDGKPMVDNKNGKPASIFAKGAGLVNPSGAMDPGLVYDRNISDYKGYMCGLGCTNSPTCTIPSGITNLVADHEDNGAQTTPTVVSPQDAEP</sequence>
<dbReference type="InterPro" id="IPR045051">
    <property type="entry name" value="SBT"/>
</dbReference>
<dbReference type="Gene3D" id="3.30.70.80">
    <property type="entry name" value="Peptidase S8 propeptide/proteinase inhibitor I9"/>
    <property type="match status" value="1"/>
</dbReference>
<dbReference type="InterPro" id="IPR010259">
    <property type="entry name" value="S8pro/Inhibitor_I9"/>
</dbReference>
<evidence type="ECO:0000256" key="1">
    <source>
        <dbReference type="ARBA" id="ARBA00011073"/>
    </source>
</evidence>
<keyword evidence="2 3" id="KW-0732">Signal</keyword>
<dbReference type="Proteomes" id="UP001085076">
    <property type="component" value="Unassembled WGS sequence"/>
</dbReference>
<dbReference type="Pfam" id="PF00082">
    <property type="entry name" value="Peptidase_S8"/>
    <property type="match status" value="1"/>
</dbReference>
<organism evidence="7 8">
    <name type="scientific">Dioscorea zingiberensis</name>
    <dbReference type="NCBI Taxonomy" id="325984"/>
    <lineage>
        <taxon>Eukaryota</taxon>
        <taxon>Viridiplantae</taxon>
        <taxon>Streptophyta</taxon>
        <taxon>Embryophyta</taxon>
        <taxon>Tracheophyta</taxon>
        <taxon>Spermatophyta</taxon>
        <taxon>Magnoliopsida</taxon>
        <taxon>Liliopsida</taxon>
        <taxon>Dioscoreales</taxon>
        <taxon>Dioscoreaceae</taxon>
        <taxon>Dioscorea</taxon>
    </lineage>
</organism>
<dbReference type="GO" id="GO:0006508">
    <property type="term" value="P:proteolysis"/>
    <property type="evidence" value="ECO:0007669"/>
    <property type="project" value="InterPro"/>
</dbReference>
<dbReference type="Pfam" id="PF02225">
    <property type="entry name" value="PA"/>
    <property type="match status" value="1"/>
</dbReference>
<dbReference type="Gene3D" id="3.40.50.200">
    <property type="entry name" value="Peptidase S8/S53 domain"/>
    <property type="match status" value="1"/>
</dbReference>
<dbReference type="InterPro" id="IPR003137">
    <property type="entry name" value="PA_domain"/>
</dbReference>
<dbReference type="OrthoDB" id="640735at2759"/>
<evidence type="ECO:0000259" key="6">
    <source>
        <dbReference type="Pfam" id="PF05922"/>
    </source>
</evidence>
<dbReference type="Gene3D" id="3.50.30.30">
    <property type="match status" value="1"/>
</dbReference>
<dbReference type="Pfam" id="PF05922">
    <property type="entry name" value="Inhibitor_I9"/>
    <property type="match status" value="1"/>
</dbReference>
<evidence type="ECO:0000259" key="4">
    <source>
        <dbReference type="Pfam" id="PF00082"/>
    </source>
</evidence>
<feature type="domain" description="PA" evidence="5">
    <location>
        <begin position="261"/>
        <end position="331"/>
    </location>
</feature>
<protein>
    <submittedName>
        <fullName evidence="7">Uncharacterized protein</fullName>
    </submittedName>
</protein>
<evidence type="ECO:0000256" key="3">
    <source>
        <dbReference type="SAM" id="SignalP"/>
    </source>
</evidence>
<evidence type="ECO:0000256" key="2">
    <source>
        <dbReference type="ARBA" id="ARBA00022729"/>
    </source>
</evidence>
<feature type="chain" id="PRO_5038476585" evidence="3">
    <location>
        <begin position="20"/>
        <end position="541"/>
    </location>
</feature>
<dbReference type="PANTHER" id="PTHR10795">
    <property type="entry name" value="PROPROTEIN CONVERTASE SUBTILISIN/KEXIN"/>
    <property type="match status" value="1"/>
</dbReference>
<proteinExistence type="inferred from homology"/>
<dbReference type="InterPro" id="IPR000209">
    <property type="entry name" value="Peptidase_S8/S53_dom"/>
</dbReference>
<dbReference type="InterPro" id="IPR037045">
    <property type="entry name" value="S8pro/Inhibitor_I9_sf"/>
</dbReference>
<accession>A0A9D5H207</accession>
<keyword evidence="8" id="KW-1185">Reference proteome</keyword>
<reference evidence="7 8" key="1">
    <citation type="journal article" date="2022" name="Hortic Res">
        <title>The genome of Dioscorea zingiberensis sheds light on the biosynthesis, origin and evolution of the medicinally important diosgenin saponins.</title>
        <authorList>
            <person name="Li Y."/>
            <person name="Tan C."/>
            <person name="Li Z."/>
            <person name="Guo J."/>
            <person name="Li S."/>
            <person name="Chen X."/>
            <person name="Wang C."/>
            <person name="Dai X."/>
            <person name="Yang H."/>
            <person name="Song W."/>
            <person name="Hou L."/>
            <person name="Xu J."/>
            <person name="Tong Z."/>
            <person name="Xu A."/>
            <person name="Yuan X."/>
            <person name="Wang W."/>
            <person name="Yang Q."/>
            <person name="Chen L."/>
            <person name="Sun Z."/>
            <person name="Wang K."/>
            <person name="Pan B."/>
            <person name="Chen J."/>
            <person name="Bao Y."/>
            <person name="Liu F."/>
            <person name="Qi X."/>
            <person name="Gang D.R."/>
            <person name="Wen J."/>
            <person name="Li J."/>
        </authorList>
    </citation>
    <scope>NUCLEOTIDE SEQUENCE [LARGE SCALE GENOMIC DNA]</scope>
    <source>
        <strain evidence="7">Dzin_1.0</strain>
    </source>
</reference>
<dbReference type="EMBL" id="JAGGNH010000082">
    <property type="protein sequence ID" value="KAJ0960423.1"/>
    <property type="molecule type" value="Genomic_DNA"/>
</dbReference>
<comment type="caution">
    <text evidence="7">The sequence shown here is derived from an EMBL/GenBank/DDBJ whole genome shotgun (WGS) entry which is preliminary data.</text>
</comment>
<evidence type="ECO:0000313" key="7">
    <source>
        <dbReference type="EMBL" id="KAJ0960423.1"/>
    </source>
</evidence>